<feature type="signal peptide" evidence="1">
    <location>
        <begin position="1"/>
        <end position="22"/>
    </location>
</feature>
<reference evidence="2 3" key="1">
    <citation type="submission" date="2024-09" db="EMBL/GenBank/DDBJ databases">
        <title>Chromosome-scale assembly of Riccia sorocarpa.</title>
        <authorList>
            <person name="Paukszto L."/>
        </authorList>
    </citation>
    <scope>NUCLEOTIDE SEQUENCE [LARGE SCALE GENOMIC DNA]</scope>
    <source>
        <strain evidence="2">LP-2024</strain>
        <tissue evidence="2">Aerial parts of the thallus</tissue>
    </source>
</reference>
<evidence type="ECO:0000256" key="1">
    <source>
        <dbReference type="SAM" id="SignalP"/>
    </source>
</evidence>
<keyword evidence="3" id="KW-1185">Reference proteome</keyword>
<protein>
    <submittedName>
        <fullName evidence="2">Uncharacterized protein</fullName>
    </submittedName>
</protein>
<organism evidence="2 3">
    <name type="scientific">Riccia sorocarpa</name>
    <dbReference type="NCBI Taxonomy" id="122646"/>
    <lineage>
        <taxon>Eukaryota</taxon>
        <taxon>Viridiplantae</taxon>
        <taxon>Streptophyta</taxon>
        <taxon>Embryophyta</taxon>
        <taxon>Marchantiophyta</taxon>
        <taxon>Marchantiopsida</taxon>
        <taxon>Marchantiidae</taxon>
        <taxon>Marchantiales</taxon>
        <taxon>Ricciaceae</taxon>
        <taxon>Riccia</taxon>
    </lineage>
</organism>
<sequence length="81" mass="8776">MAFKHMHVLHLMLLLAVVTADAATIFTYNVQSCDGSPTNEFRVGDNVCQTFNDQSAISVRDIDSNTHADAAHVTEAVTVTP</sequence>
<dbReference type="EMBL" id="JBJQOH010000004">
    <property type="protein sequence ID" value="KAL3690239.1"/>
    <property type="molecule type" value="Genomic_DNA"/>
</dbReference>
<evidence type="ECO:0000313" key="2">
    <source>
        <dbReference type="EMBL" id="KAL3690239.1"/>
    </source>
</evidence>
<evidence type="ECO:0000313" key="3">
    <source>
        <dbReference type="Proteomes" id="UP001633002"/>
    </source>
</evidence>
<gene>
    <name evidence="2" type="ORF">R1sor_016548</name>
</gene>
<feature type="chain" id="PRO_5044758514" evidence="1">
    <location>
        <begin position="23"/>
        <end position="81"/>
    </location>
</feature>
<comment type="caution">
    <text evidence="2">The sequence shown here is derived from an EMBL/GenBank/DDBJ whole genome shotgun (WGS) entry which is preliminary data.</text>
</comment>
<dbReference type="Proteomes" id="UP001633002">
    <property type="component" value="Unassembled WGS sequence"/>
</dbReference>
<dbReference type="AlphaFoldDB" id="A0ABD3HIJ3"/>
<proteinExistence type="predicted"/>
<name>A0ABD3HIJ3_9MARC</name>
<keyword evidence="1" id="KW-0732">Signal</keyword>
<accession>A0ABD3HIJ3</accession>